<accession>A0A645IG34</accession>
<name>A0A645IG34_9ZZZZ</name>
<dbReference type="EMBL" id="VSSQ01114290">
    <property type="protein sequence ID" value="MPN50271.1"/>
    <property type="molecule type" value="Genomic_DNA"/>
</dbReference>
<sequence length="162" mass="18197">MVFHNAAVCSDGRGVNRVFEIQNSRGILQSVKAQCAFENRHILCTGELHCDAFFDVSEFSQQIPHCNRIGAAVIRADDVIIQIIPDLLDFKRIALCSAQINFGNIDIAFQLRIQFCWHDILQRDKCFIVEVILDQIYRIIAAASQITIVIALRTADSDGCSE</sequence>
<evidence type="ECO:0000313" key="1">
    <source>
        <dbReference type="EMBL" id="MPN50271.1"/>
    </source>
</evidence>
<comment type="caution">
    <text evidence="1">The sequence shown here is derived from an EMBL/GenBank/DDBJ whole genome shotgun (WGS) entry which is preliminary data.</text>
</comment>
<dbReference type="AlphaFoldDB" id="A0A645IG34"/>
<reference evidence="1" key="1">
    <citation type="submission" date="2019-08" db="EMBL/GenBank/DDBJ databases">
        <authorList>
            <person name="Kucharzyk K."/>
            <person name="Murdoch R.W."/>
            <person name="Higgins S."/>
            <person name="Loffler F."/>
        </authorList>
    </citation>
    <scope>NUCLEOTIDE SEQUENCE</scope>
</reference>
<proteinExistence type="predicted"/>
<protein>
    <submittedName>
        <fullName evidence="1">Uncharacterized protein</fullName>
    </submittedName>
</protein>
<gene>
    <name evidence="1" type="ORF">SDC9_197897</name>
</gene>
<organism evidence="1">
    <name type="scientific">bioreactor metagenome</name>
    <dbReference type="NCBI Taxonomy" id="1076179"/>
    <lineage>
        <taxon>unclassified sequences</taxon>
        <taxon>metagenomes</taxon>
        <taxon>ecological metagenomes</taxon>
    </lineage>
</organism>